<name>A0A975IPS7_9MICO</name>
<evidence type="ECO:0000313" key="1">
    <source>
        <dbReference type="EMBL" id="QTX05915.1"/>
    </source>
</evidence>
<evidence type="ECO:0000313" key="2">
    <source>
        <dbReference type="Proteomes" id="UP000671914"/>
    </source>
</evidence>
<protein>
    <submittedName>
        <fullName evidence="1">Uncharacterized protein</fullName>
    </submittedName>
</protein>
<keyword evidence="2" id="KW-1185">Reference proteome</keyword>
<reference evidence="1" key="1">
    <citation type="submission" date="2021-03" db="EMBL/GenBank/DDBJ databases">
        <title>Agromyces archimandritus sp. nov., isolated from the cockroach Archimandrita tessellata.</title>
        <authorList>
            <person name="Guzman J."/>
            <person name="Ortuzar M."/>
            <person name="Poehlein A."/>
            <person name="Daniel R."/>
            <person name="Trujillo M."/>
            <person name="Vilcinskas A."/>
        </authorList>
    </citation>
    <scope>NUCLEOTIDE SEQUENCE</scope>
    <source>
        <strain evidence="1">G127AT</strain>
    </source>
</reference>
<organism evidence="1 2">
    <name type="scientific">Agromyces archimandritae</name>
    <dbReference type="NCBI Taxonomy" id="2781962"/>
    <lineage>
        <taxon>Bacteria</taxon>
        <taxon>Bacillati</taxon>
        <taxon>Actinomycetota</taxon>
        <taxon>Actinomycetes</taxon>
        <taxon>Micrococcales</taxon>
        <taxon>Microbacteriaceae</taxon>
        <taxon>Agromyces</taxon>
    </lineage>
</organism>
<accession>A0A975IPS7</accession>
<gene>
    <name evidence="1" type="ORF">G127AT_06915</name>
</gene>
<dbReference type="EMBL" id="CP071696">
    <property type="protein sequence ID" value="QTX05915.1"/>
    <property type="molecule type" value="Genomic_DNA"/>
</dbReference>
<dbReference type="Proteomes" id="UP000671914">
    <property type="component" value="Chromosome"/>
</dbReference>
<sequence length="73" mass="7659">MRHRFDAVRAFAGGRHDGTAVDAAGALVFGATPARESRTDPLDPDARVRELDVACWTGPVVELGFPAAEAIPG</sequence>
<dbReference type="RefSeq" id="WP_210901349.1">
    <property type="nucleotide sequence ID" value="NZ_CP071696.1"/>
</dbReference>
<dbReference type="KEGG" id="aarc:G127AT_06915"/>
<proteinExistence type="predicted"/>
<dbReference type="AlphaFoldDB" id="A0A975IPS7"/>